<protein>
    <recommendedName>
        <fullName evidence="3">Polyketide cyclase</fullName>
    </recommendedName>
</protein>
<evidence type="ECO:0008006" key="3">
    <source>
        <dbReference type="Google" id="ProtNLM"/>
    </source>
</evidence>
<evidence type="ECO:0000313" key="2">
    <source>
        <dbReference type="Proteomes" id="UP000467148"/>
    </source>
</evidence>
<keyword evidence="2" id="KW-1185">Reference proteome</keyword>
<gene>
    <name evidence="1" type="ORF">MHEL_04660</name>
</gene>
<dbReference type="EMBL" id="AP022596">
    <property type="protein sequence ID" value="BBY62223.1"/>
    <property type="molecule type" value="Genomic_DNA"/>
</dbReference>
<dbReference type="AlphaFoldDB" id="A0A7I7SZW4"/>
<dbReference type="RefSeq" id="WP_163746069.1">
    <property type="nucleotide sequence ID" value="NZ_AP022596.1"/>
</dbReference>
<reference evidence="1 2" key="1">
    <citation type="journal article" date="2019" name="Emerg. Microbes Infect.">
        <title>Comprehensive subspecies identification of 175 nontuberculous mycobacteria species based on 7547 genomic profiles.</title>
        <authorList>
            <person name="Matsumoto Y."/>
            <person name="Kinjo T."/>
            <person name="Motooka D."/>
            <person name="Nabeya D."/>
            <person name="Jung N."/>
            <person name="Uechi K."/>
            <person name="Horii T."/>
            <person name="Iida T."/>
            <person name="Fujita J."/>
            <person name="Nakamura S."/>
        </authorList>
    </citation>
    <scope>NUCLEOTIDE SEQUENCE [LARGE SCALE GENOMIC DNA]</scope>
    <source>
        <strain evidence="1 2">JCM 30396</strain>
    </source>
</reference>
<evidence type="ECO:0000313" key="1">
    <source>
        <dbReference type="EMBL" id="BBY62223.1"/>
    </source>
</evidence>
<dbReference type="Proteomes" id="UP000467148">
    <property type="component" value="Chromosome"/>
</dbReference>
<proteinExistence type="predicted"/>
<organism evidence="1 2">
    <name type="scientific">Mycolicibacterium helvum</name>
    <dbReference type="NCBI Taxonomy" id="1534349"/>
    <lineage>
        <taxon>Bacteria</taxon>
        <taxon>Bacillati</taxon>
        <taxon>Actinomycetota</taxon>
        <taxon>Actinomycetes</taxon>
        <taxon>Mycobacteriales</taxon>
        <taxon>Mycobacteriaceae</taxon>
        <taxon>Mycolicibacterium</taxon>
    </lineage>
</organism>
<name>A0A7I7SZW4_9MYCO</name>
<accession>A0A7I7SZW4</accession>
<dbReference type="KEGG" id="mhev:MHEL_04660"/>
<sequence length="202" mass="22239">MTTGAEGMVIDSAMPSYDVAIAEHILVRTDLATTYRAARGLDLLTVHTPLLDAAMWVRLLPSRLTGRPVPTLPRLVVGEGVGMPGWLVLGERDGAEIAFGAVGRFWQPVIEWRSVDAAEFRGFAEPGWGKIAANFSALPYGVDATLLSYECRTATTDPRSRQRFARYWWLIRPFVAHILRATLRQIKADAEADSGWRGGRSG</sequence>